<sequence>MDFLVQLAEGFIGMFEEGGQTFIGMVTGIIPTLICLITAVNAIIKMVGEERINKLALKSTKNIILRYSLFPFLAVFFLTNPMAYTFGRFLPEHQKPAFYDSAVSFVHPITGLFPHGNPAELFVYMGIASGITTLGLSLGPLAIRFFIVGLIVILIRGIVTEIITGRLIKKREQELASQS</sequence>
<comment type="caution">
    <text evidence="2">The sequence shown here is derived from an EMBL/GenBank/DDBJ whole genome shotgun (WGS) entry which is preliminary data.</text>
</comment>
<dbReference type="PANTHER" id="PTHR40399:SF1">
    <property type="entry name" value="PTS SYSTEM GLUCITOL_SORBITOL-SPECIFIC EIIC COMPONENT"/>
    <property type="match status" value="1"/>
</dbReference>
<keyword evidence="1" id="KW-0812">Transmembrane</keyword>
<gene>
    <name evidence="2" type="ORF">FN960_05805</name>
</gene>
<dbReference type="Proteomes" id="UP000318521">
    <property type="component" value="Unassembled WGS sequence"/>
</dbReference>
<dbReference type="PIRSF" id="PIRSF038321">
    <property type="entry name" value="PTS_glc_srb_IIC"/>
    <property type="match status" value="1"/>
</dbReference>
<proteinExistence type="predicted"/>
<protein>
    <submittedName>
        <fullName evidence="2">PTS sorbitol transporter subunit IIC</fullName>
    </submittedName>
</protein>
<feature type="transmembrane region" description="Helical" evidence="1">
    <location>
        <begin position="22"/>
        <end position="44"/>
    </location>
</feature>
<keyword evidence="1" id="KW-0472">Membrane</keyword>
<evidence type="ECO:0000313" key="2">
    <source>
        <dbReference type="EMBL" id="TSB47254.1"/>
    </source>
</evidence>
<dbReference type="OrthoDB" id="9799765at2"/>
<organism evidence="2 3">
    <name type="scientific">Alkalicoccobacillus porphyridii</name>
    <dbReference type="NCBI Taxonomy" id="2597270"/>
    <lineage>
        <taxon>Bacteria</taxon>
        <taxon>Bacillati</taxon>
        <taxon>Bacillota</taxon>
        <taxon>Bacilli</taxon>
        <taxon>Bacillales</taxon>
        <taxon>Bacillaceae</taxon>
        <taxon>Alkalicoccobacillus</taxon>
    </lineage>
</organism>
<feature type="transmembrane region" description="Helical" evidence="1">
    <location>
        <begin position="64"/>
        <end position="84"/>
    </location>
</feature>
<dbReference type="RefSeq" id="WP_143847754.1">
    <property type="nucleotide sequence ID" value="NZ_VLXZ01000003.1"/>
</dbReference>
<evidence type="ECO:0000313" key="3">
    <source>
        <dbReference type="Proteomes" id="UP000318521"/>
    </source>
</evidence>
<feature type="transmembrane region" description="Helical" evidence="1">
    <location>
        <begin position="145"/>
        <end position="163"/>
    </location>
</feature>
<dbReference type="EMBL" id="VLXZ01000003">
    <property type="protein sequence ID" value="TSB47254.1"/>
    <property type="molecule type" value="Genomic_DNA"/>
</dbReference>
<reference evidence="2 3" key="1">
    <citation type="submission" date="2019-07" db="EMBL/GenBank/DDBJ databases">
        <authorList>
            <person name="Park Y.J."/>
            <person name="Jeong S.E."/>
            <person name="Jung H.S."/>
        </authorList>
    </citation>
    <scope>NUCLEOTIDE SEQUENCE [LARGE SCALE GENOMIC DNA]</scope>
    <source>
        <strain evidence="3">P16(2019)</strain>
    </source>
</reference>
<dbReference type="PANTHER" id="PTHR40399">
    <property type="entry name" value="PTS SYSTEM GLUCITOL/SORBITOL-SPECIFIC EIIC COMPONENT"/>
    <property type="match status" value="1"/>
</dbReference>
<evidence type="ECO:0000256" key="1">
    <source>
        <dbReference type="SAM" id="Phobius"/>
    </source>
</evidence>
<feature type="transmembrane region" description="Helical" evidence="1">
    <location>
        <begin position="121"/>
        <end position="139"/>
    </location>
</feature>
<dbReference type="Pfam" id="PF03608">
    <property type="entry name" value="EII-GUT"/>
    <property type="match status" value="1"/>
</dbReference>
<dbReference type="InterPro" id="IPR004699">
    <property type="entry name" value="PTS_IID_sorb"/>
</dbReference>
<keyword evidence="1" id="KW-1133">Transmembrane helix</keyword>
<dbReference type="GO" id="GO:0016020">
    <property type="term" value="C:membrane"/>
    <property type="evidence" value="ECO:0007669"/>
    <property type="project" value="InterPro"/>
</dbReference>
<dbReference type="PROSITE" id="PS51107">
    <property type="entry name" value="PTS_EIIC_TYPE_5"/>
    <property type="match status" value="1"/>
</dbReference>
<dbReference type="AlphaFoldDB" id="A0A554A0N3"/>
<dbReference type="GO" id="GO:0009401">
    <property type="term" value="P:phosphoenolpyruvate-dependent sugar phosphotransferase system"/>
    <property type="evidence" value="ECO:0007669"/>
    <property type="project" value="InterPro"/>
</dbReference>
<accession>A0A554A0N3</accession>
<keyword evidence="3" id="KW-1185">Reference proteome</keyword>
<dbReference type="NCBIfam" id="TIGR00821">
    <property type="entry name" value="EII-GUT"/>
    <property type="match status" value="1"/>
</dbReference>
<name>A0A554A0N3_9BACI</name>